<gene>
    <name evidence="3" type="ORF">PG996_003297</name>
</gene>
<protein>
    <recommendedName>
        <fullName evidence="2">CCHC-type domain-containing protein</fullName>
    </recommendedName>
</protein>
<keyword evidence="4" id="KW-1185">Reference proteome</keyword>
<evidence type="ECO:0000313" key="3">
    <source>
        <dbReference type="EMBL" id="KAK8077127.1"/>
    </source>
</evidence>
<feature type="domain" description="CCHC-type" evidence="2">
    <location>
        <begin position="185"/>
        <end position="198"/>
    </location>
</feature>
<dbReference type="EMBL" id="JAQQWM010000002">
    <property type="protein sequence ID" value="KAK8077127.1"/>
    <property type="molecule type" value="Genomic_DNA"/>
</dbReference>
<comment type="caution">
    <text evidence="3">The sequence shown here is derived from an EMBL/GenBank/DDBJ whole genome shotgun (WGS) entry which is preliminary data.</text>
</comment>
<name>A0ABR1W0W8_9PEZI</name>
<proteinExistence type="predicted"/>
<keyword evidence="1" id="KW-0863">Zinc-finger</keyword>
<dbReference type="InterPro" id="IPR036875">
    <property type="entry name" value="Znf_CCHC_sf"/>
</dbReference>
<evidence type="ECO:0000259" key="2">
    <source>
        <dbReference type="PROSITE" id="PS50158"/>
    </source>
</evidence>
<dbReference type="InterPro" id="IPR001878">
    <property type="entry name" value="Znf_CCHC"/>
</dbReference>
<evidence type="ECO:0000256" key="1">
    <source>
        <dbReference type="PROSITE-ProRule" id="PRU00047"/>
    </source>
</evidence>
<sequence length="356" mass="40540">MSLFISPTDELSSDAEARRSALRALLEARDPNLRHYIVYKELKDNAVRTVQEDLMKWSRSCLLKQERVNDINAEWYHWRVDRTMFHLVVEGEEFPYEDAMPKGSHMRPHSLEWATYWRDQVDRYSKTLDQTVVGDHRDNPIKVQADGIPVADDNAGISDDAQTDMTGMPSMARSVQAPRQVQWVCANCGERGHTLGDCVVPILDGCDIAGCPICNTKEHLFDQCHNLEYLNAESVLNILYFRRGGKCQIRSDREIFVLFKQYVEHLESLGHDTSEDLDAACPWTRAFTFEFLHKPDCAQKFQGYGGYGSSVHQPLEEDPTVTQEDIMAGKVSSAYSSYQQKKVGAAFATYIKNKNA</sequence>
<reference evidence="3 4" key="1">
    <citation type="submission" date="2023-01" db="EMBL/GenBank/DDBJ databases">
        <title>Analysis of 21 Apiospora genomes using comparative genomics revels a genus with tremendous synthesis potential of carbohydrate active enzymes and secondary metabolites.</title>
        <authorList>
            <person name="Sorensen T."/>
        </authorList>
    </citation>
    <scope>NUCLEOTIDE SEQUENCE [LARGE SCALE GENOMIC DNA]</scope>
    <source>
        <strain evidence="3 4">CBS 83171</strain>
    </source>
</reference>
<evidence type="ECO:0000313" key="4">
    <source>
        <dbReference type="Proteomes" id="UP001446871"/>
    </source>
</evidence>
<organism evidence="3 4">
    <name type="scientific">Apiospora saccharicola</name>
    <dbReference type="NCBI Taxonomy" id="335842"/>
    <lineage>
        <taxon>Eukaryota</taxon>
        <taxon>Fungi</taxon>
        <taxon>Dikarya</taxon>
        <taxon>Ascomycota</taxon>
        <taxon>Pezizomycotina</taxon>
        <taxon>Sordariomycetes</taxon>
        <taxon>Xylariomycetidae</taxon>
        <taxon>Amphisphaeriales</taxon>
        <taxon>Apiosporaceae</taxon>
        <taxon>Apiospora</taxon>
    </lineage>
</organism>
<dbReference type="SUPFAM" id="SSF57756">
    <property type="entry name" value="Retrovirus zinc finger-like domains"/>
    <property type="match status" value="1"/>
</dbReference>
<dbReference type="Proteomes" id="UP001446871">
    <property type="component" value="Unassembled WGS sequence"/>
</dbReference>
<keyword evidence="1" id="KW-0862">Zinc</keyword>
<accession>A0ABR1W0W8</accession>
<keyword evidence="1" id="KW-0479">Metal-binding</keyword>
<dbReference type="PROSITE" id="PS50158">
    <property type="entry name" value="ZF_CCHC"/>
    <property type="match status" value="1"/>
</dbReference>